<dbReference type="EMBL" id="AGFM01000064">
    <property type="protein sequence ID" value="EHJ59018.1"/>
    <property type="molecule type" value="Genomic_DNA"/>
</dbReference>
<organism evidence="2 3">
    <name type="scientific">Novosphingobium pentaromativorans US6-1</name>
    <dbReference type="NCBI Taxonomy" id="1088721"/>
    <lineage>
        <taxon>Bacteria</taxon>
        <taxon>Pseudomonadati</taxon>
        <taxon>Pseudomonadota</taxon>
        <taxon>Alphaproteobacteria</taxon>
        <taxon>Sphingomonadales</taxon>
        <taxon>Sphingomonadaceae</taxon>
        <taxon>Novosphingobium</taxon>
    </lineage>
</organism>
<evidence type="ECO:0000313" key="2">
    <source>
        <dbReference type="EMBL" id="EHJ59018.1"/>
    </source>
</evidence>
<accession>G6EIS6</accession>
<dbReference type="AlphaFoldDB" id="G6EIS6"/>
<proteinExistence type="predicted"/>
<protein>
    <submittedName>
        <fullName evidence="2">Uncharacterized protein</fullName>
    </submittedName>
</protein>
<keyword evidence="3" id="KW-1185">Reference proteome</keyword>
<evidence type="ECO:0000256" key="1">
    <source>
        <dbReference type="SAM" id="MobiDB-lite"/>
    </source>
</evidence>
<dbReference type="PATRIC" id="fig|1088721.3.peg.4185"/>
<sequence>MAARRRADQRIGITARAARGIVGQRARDGLRRRGRVRTDRERRFIDRSILVARGKAAVGKADRQRRGRGIAVAIGDGVDEAVGCPRRRYRIGVRLVGIAAVGAQDQRAVGARDASPAEVTGNRRRSVGAGGNAGDRRAVSPRDIVRQHTRRGHSQGAALGDRARIRKRRRHVVDDLDVEIVGGGIAVRIDDRDIERHGRAIGVRGIVVERIGIGDATVAGDRIESEIVDGQRTRLIARDNLREGTRRDDCAPDRDAGQAIVGMEGDRAGRRFGAADELRTGVLAIARIGRRGQLVLVDLGSFADLGHRNDHRRAVCDADRQRRSRDIAITVCHLIREDIGSAAAGSRSAHIAVGTIGEQRERAELAGHDRSGARKRAGSSGMHAGDAAAIGTEGIGARLTAGSALAAQDIAGLRGEVRGRDRVGIRAGNRSVVSDIDSQRRRGGIAIGIGDHDREHVRRAVATGIVGKLVSVGNLVAIECTQRQATKSAIDLLAGLTREHFAIDDNGADAIFRSDEDRAGGDVRPVSEL</sequence>
<comment type="caution">
    <text evidence="2">The sequence shown here is derived from an EMBL/GenBank/DDBJ whole genome shotgun (WGS) entry which is preliminary data.</text>
</comment>
<feature type="region of interest" description="Disordered" evidence="1">
    <location>
        <begin position="112"/>
        <end position="137"/>
    </location>
</feature>
<name>G6EIS6_9SPHN</name>
<evidence type="ECO:0000313" key="3">
    <source>
        <dbReference type="Proteomes" id="UP000004030"/>
    </source>
</evidence>
<gene>
    <name evidence="2" type="ORF">NSU_4247</name>
</gene>
<reference evidence="2 3" key="1">
    <citation type="journal article" date="2012" name="J. Bacteriol.">
        <title>Genome sequence of benzo(a)pyrene-degrading bacterium Novosphingobium pentaromativorans US6-1.</title>
        <authorList>
            <person name="Luo Y.R."/>
            <person name="Kang S.G."/>
            <person name="Kim S.J."/>
            <person name="Kim M.R."/>
            <person name="Li N."/>
            <person name="Lee J.H."/>
            <person name="Kwon K.K."/>
        </authorList>
    </citation>
    <scope>NUCLEOTIDE SEQUENCE [LARGE SCALE GENOMIC DNA]</scope>
    <source>
        <strain evidence="2 3">US6-1</strain>
    </source>
</reference>
<dbReference type="eggNOG" id="ENOG5031D7Z">
    <property type="taxonomic scope" value="Bacteria"/>
</dbReference>
<dbReference type="Proteomes" id="UP000004030">
    <property type="component" value="Unassembled WGS sequence"/>
</dbReference>